<reference evidence="1 2" key="1">
    <citation type="submission" date="2023-11" db="EMBL/GenBank/DDBJ databases">
        <title>MicrobeMod: A computational toolkit for identifying prokaryotic methylation and restriction-modification with nanopore sequencing.</title>
        <authorList>
            <person name="Crits-Christoph A."/>
            <person name="Kang S.C."/>
            <person name="Lee H."/>
            <person name="Ostrov N."/>
        </authorList>
    </citation>
    <scope>NUCLEOTIDE SEQUENCE [LARGE SCALE GENOMIC DNA]</scope>
    <source>
        <strain evidence="1 2">ATCC BAA-571</strain>
    </source>
</reference>
<organism evidence="1 2">
    <name type="scientific">Ectopseudomonas alcaliphila</name>
    <dbReference type="NCBI Taxonomy" id="101564"/>
    <lineage>
        <taxon>Bacteria</taxon>
        <taxon>Pseudomonadati</taxon>
        <taxon>Pseudomonadota</taxon>
        <taxon>Gammaproteobacteria</taxon>
        <taxon>Pseudomonadales</taxon>
        <taxon>Pseudomonadaceae</taxon>
        <taxon>Ectopseudomonas</taxon>
    </lineage>
</organism>
<dbReference type="Proteomes" id="UP001278050">
    <property type="component" value="Unassembled WGS sequence"/>
</dbReference>
<sequence length="132" mass="14640">MTVNKPLLSMDMKRLSKKKQRLFDGTENDFYVFSSMLDVAELGSVFFDNRQVQYLWELGEGQADALVGLIPGARKHMVIPGDSPAYKQGNLALYVQRVNGRDANQSVLIVVAAGEAQPARFVIDLCGVFVDE</sequence>
<protein>
    <submittedName>
        <fullName evidence="1">Uncharacterized protein</fullName>
    </submittedName>
</protein>
<name>A0ABU4PYZ6_9GAMM</name>
<evidence type="ECO:0000313" key="2">
    <source>
        <dbReference type="Proteomes" id="UP001278050"/>
    </source>
</evidence>
<dbReference type="RefSeq" id="WP_139202936.1">
    <property type="nucleotide sequence ID" value="NZ_CBCSET010000003.1"/>
</dbReference>
<comment type="caution">
    <text evidence="1">The sequence shown here is derived from an EMBL/GenBank/DDBJ whole genome shotgun (WGS) entry which is preliminary data.</text>
</comment>
<accession>A0ABU4PYZ6</accession>
<proteinExistence type="predicted"/>
<dbReference type="EMBL" id="JAWXXP010000001">
    <property type="protein sequence ID" value="MDX5993147.1"/>
    <property type="molecule type" value="Genomic_DNA"/>
</dbReference>
<evidence type="ECO:0000313" key="1">
    <source>
        <dbReference type="EMBL" id="MDX5993147.1"/>
    </source>
</evidence>
<gene>
    <name evidence="1" type="ORF">SIM71_13840</name>
</gene>
<keyword evidence="2" id="KW-1185">Reference proteome</keyword>